<feature type="transmembrane region" description="Helical" evidence="5">
    <location>
        <begin position="39"/>
        <end position="60"/>
    </location>
</feature>
<dbReference type="OrthoDB" id="1641132at2759"/>
<dbReference type="InterPro" id="IPR025423">
    <property type="entry name" value="TMEM205-like"/>
</dbReference>
<evidence type="ECO:0000256" key="5">
    <source>
        <dbReference type="SAM" id="Phobius"/>
    </source>
</evidence>
<evidence type="ECO:0000256" key="3">
    <source>
        <dbReference type="ARBA" id="ARBA00022989"/>
    </source>
</evidence>
<gene>
    <name evidence="7" type="ORF">AAE3_LOCUS958</name>
</gene>
<keyword evidence="4 5" id="KW-0472">Membrane</keyword>
<dbReference type="Proteomes" id="UP000467700">
    <property type="component" value="Unassembled WGS sequence"/>
</dbReference>
<evidence type="ECO:0000256" key="1">
    <source>
        <dbReference type="ARBA" id="ARBA00004370"/>
    </source>
</evidence>
<reference evidence="7 8" key="1">
    <citation type="submission" date="2020-01" db="EMBL/GenBank/DDBJ databases">
        <authorList>
            <person name="Gupta K D."/>
        </authorList>
    </citation>
    <scope>NUCLEOTIDE SEQUENCE [LARGE SCALE GENOMIC DNA]</scope>
</reference>
<keyword evidence="2 5" id="KW-0812">Transmembrane</keyword>
<name>A0A8S0W162_CYCAE</name>
<evidence type="ECO:0000256" key="4">
    <source>
        <dbReference type="ARBA" id="ARBA00023136"/>
    </source>
</evidence>
<dbReference type="EMBL" id="CACVBS010000002">
    <property type="protein sequence ID" value="CAA7258747.1"/>
    <property type="molecule type" value="Genomic_DNA"/>
</dbReference>
<evidence type="ECO:0000313" key="7">
    <source>
        <dbReference type="EMBL" id="CAA7258747.1"/>
    </source>
</evidence>
<protein>
    <recommendedName>
        <fullName evidence="6">TMEM205-like domain-containing protein</fullName>
    </recommendedName>
</protein>
<evidence type="ECO:0000256" key="2">
    <source>
        <dbReference type="ARBA" id="ARBA00022692"/>
    </source>
</evidence>
<dbReference type="InterPro" id="IPR053009">
    <property type="entry name" value="Xanthocillin_Biosynth-Assoc"/>
</dbReference>
<sequence>MRFAEASQLSESLSLLVLTFSSLIGLANLDSLYLVGYAWLFGMSVWISFFGGIIAFRTLPRHQFGALQHRTFPVYFVISILLSSGLLSAWIFKHPDVLDQLTRPNVADVAQVYALAIVLLGQASNYFIIGPLTSKTMFQRQKLEKEEGKTYNEPGVSKEMKALNHRFGVLHGVSSLANLGAVLALGFHGLWIGNAGAKGS</sequence>
<proteinExistence type="predicted"/>
<feature type="transmembrane region" description="Helical" evidence="5">
    <location>
        <begin position="167"/>
        <end position="191"/>
    </location>
</feature>
<dbReference type="PANTHER" id="PTHR23241:SF102">
    <property type="entry name" value="LD23009P"/>
    <property type="match status" value="1"/>
</dbReference>
<dbReference type="Pfam" id="PF13664">
    <property type="entry name" value="DUF4149"/>
    <property type="match status" value="1"/>
</dbReference>
<feature type="transmembrane region" description="Helical" evidence="5">
    <location>
        <begin position="112"/>
        <end position="132"/>
    </location>
</feature>
<dbReference type="GO" id="GO:0016020">
    <property type="term" value="C:membrane"/>
    <property type="evidence" value="ECO:0007669"/>
    <property type="project" value="UniProtKB-SubCell"/>
</dbReference>
<comment type="caution">
    <text evidence="7">The sequence shown here is derived from an EMBL/GenBank/DDBJ whole genome shotgun (WGS) entry which is preliminary data.</text>
</comment>
<keyword evidence="8" id="KW-1185">Reference proteome</keyword>
<dbReference type="AlphaFoldDB" id="A0A8S0W162"/>
<evidence type="ECO:0000313" key="8">
    <source>
        <dbReference type="Proteomes" id="UP000467700"/>
    </source>
</evidence>
<accession>A0A8S0W162</accession>
<keyword evidence="3 5" id="KW-1133">Transmembrane helix</keyword>
<evidence type="ECO:0000259" key="6">
    <source>
        <dbReference type="Pfam" id="PF13664"/>
    </source>
</evidence>
<organism evidence="7 8">
    <name type="scientific">Cyclocybe aegerita</name>
    <name type="common">Black poplar mushroom</name>
    <name type="synonym">Agrocybe aegerita</name>
    <dbReference type="NCBI Taxonomy" id="1973307"/>
    <lineage>
        <taxon>Eukaryota</taxon>
        <taxon>Fungi</taxon>
        <taxon>Dikarya</taxon>
        <taxon>Basidiomycota</taxon>
        <taxon>Agaricomycotina</taxon>
        <taxon>Agaricomycetes</taxon>
        <taxon>Agaricomycetidae</taxon>
        <taxon>Agaricales</taxon>
        <taxon>Agaricineae</taxon>
        <taxon>Bolbitiaceae</taxon>
        <taxon>Cyclocybe</taxon>
    </lineage>
</organism>
<dbReference type="PANTHER" id="PTHR23241">
    <property type="entry name" value="LATE EMBRYOGENESIS ABUNDANT PLANTS LEA-RELATED"/>
    <property type="match status" value="1"/>
</dbReference>
<feature type="domain" description="TMEM205-like" evidence="6">
    <location>
        <begin position="36"/>
        <end position="141"/>
    </location>
</feature>
<feature type="transmembrane region" description="Helical" evidence="5">
    <location>
        <begin position="72"/>
        <end position="92"/>
    </location>
</feature>
<comment type="subcellular location">
    <subcellularLocation>
        <location evidence="1">Membrane</location>
    </subcellularLocation>
</comment>